<organism evidence="2 3">
    <name type="scientific">Allacma fusca</name>
    <dbReference type="NCBI Taxonomy" id="39272"/>
    <lineage>
        <taxon>Eukaryota</taxon>
        <taxon>Metazoa</taxon>
        <taxon>Ecdysozoa</taxon>
        <taxon>Arthropoda</taxon>
        <taxon>Hexapoda</taxon>
        <taxon>Collembola</taxon>
        <taxon>Symphypleona</taxon>
        <taxon>Sminthuridae</taxon>
        <taxon>Allacma</taxon>
    </lineage>
</organism>
<evidence type="ECO:0000313" key="2">
    <source>
        <dbReference type="EMBL" id="CAG7818229.1"/>
    </source>
</evidence>
<sequence>GLERTQARNQKEHLRLSLRNQEIKLVEINSERDIYHAKLKQWRSRWEDLEFVIYTERAEAIDASRRSMLEIKALKDQILEFEVESVRLSEQNHSLKRRIQELGDIDELIQHRHAVAESCAAVLHIRERVHCTTPFSVDRAAQ</sequence>
<feature type="coiled-coil region" evidence="1">
    <location>
        <begin position="4"/>
        <end position="31"/>
    </location>
</feature>
<evidence type="ECO:0000256" key="1">
    <source>
        <dbReference type="SAM" id="Coils"/>
    </source>
</evidence>
<proteinExistence type="predicted"/>
<gene>
    <name evidence="2" type="ORF">AFUS01_LOCUS28743</name>
</gene>
<name>A0A8J2KSK3_9HEXA</name>
<keyword evidence="3" id="KW-1185">Reference proteome</keyword>
<comment type="caution">
    <text evidence="2">The sequence shown here is derived from an EMBL/GenBank/DDBJ whole genome shotgun (WGS) entry which is preliminary data.</text>
</comment>
<reference evidence="2" key="1">
    <citation type="submission" date="2021-06" db="EMBL/GenBank/DDBJ databases">
        <authorList>
            <person name="Hodson N. C."/>
            <person name="Mongue J. A."/>
            <person name="Jaron S. K."/>
        </authorList>
    </citation>
    <scope>NUCLEOTIDE SEQUENCE</scope>
</reference>
<dbReference type="Proteomes" id="UP000708208">
    <property type="component" value="Unassembled WGS sequence"/>
</dbReference>
<protein>
    <submittedName>
        <fullName evidence="2">Uncharacterized protein</fullName>
    </submittedName>
</protein>
<dbReference type="EMBL" id="CAJVCH010415157">
    <property type="protein sequence ID" value="CAG7818229.1"/>
    <property type="molecule type" value="Genomic_DNA"/>
</dbReference>
<accession>A0A8J2KSK3</accession>
<evidence type="ECO:0000313" key="3">
    <source>
        <dbReference type="Proteomes" id="UP000708208"/>
    </source>
</evidence>
<feature type="non-terminal residue" evidence="2">
    <location>
        <position position="142"/>
    </location>
</feature>
<dbReference type="AlphaFoldDB" id="A0A8J2KSK3"/>
<keyword evidence="1" id="KW-0175">Coiled coil</keyword>